<accession>A0A7Y2M1E0</accession>
<comment type="caution">
    <text evidence="1">The sequence shown here is derived from an EMBL/GenBank/DDBJ whole genome shotgun (WGS) entry which is preliminary data.</text>
</comment>
<gene>
    <name evidence="1" type="ORF">HLA99_12420</name>
</gene>
<evidence type="ECO:0008006" key="3">
    <source>
        <dbReference type="Google" id="ProtNLM"/>
    </source>
</evidence>
<protein>
    <recommendedName>
        <fullName evidence="3">Adhesin</fullName>
    </recommendedName>
</protein>
<dbReference type="Proteomes" id="UP000543598">
    <property type="component" value="Unassembled WGS sequence"/>
</dbReference>
<reference evidence="1 2" key="1">
    <citation type="submission" date="2020-05" db="EMBL/GenBank/DDBJ databases">
        <title>MicrobeNet Type strains.</title>
        <authorList>
            <person name="Nicholson A.C."/>
        </authorList>
    </citation>
    <scope>NUCLEOTIDE SEQUENCE [LARGE SCALE GENOMIC DNA]</scope>
    <source>
        <strain evidence="1 2">JCM 14282</strain>
    </source>
</reference>
<sequence length="251" mass="25261">MLLIVFGGIILLGTIGSAVVSTLFAASVHTSTRTLAVGGVEALDVDLAAGSLRIEFADVDEAELQVTSSVGADRWTLRRDGDELTVGSPRFFGSGWLFGGSGDAVLRLPESLEALDAELGISAGEITADGAFGDVQLEVGAGRAELSGSARAVSVDLSAGRADVDLADVSTADLGVSAGDLVASFTGAQPRTITVDVSAGSLTLTVPDGRYDVSSDVSAGRFDNRVGSTPGAESTVDVTVSAGNATLRPGD</sequence>
<evidence type="ECO:0000313" key="2">
    <source>
        <dbReference type="Proteomes" id="UP000543598"/>
    </source>
</evidence>
<evidence type="ECO:0000313" key="1">
    <source>
        <dbReference type="EMBL" id="NNH04649.1"/>
    </source>
</evidence>
<dbReference type="AlphaFoldDB" id="A0A7Y2M1E0"/>
<dbReference type="EMBL" id="JABEMB010000019">
    <property type="protein sequence ID" value="NNH04649.1"/>
    <property type="molecule type" value="Genomic_DNA"/>
</dbReference>
<proteinExistence type="predicted"/>
<keyword evidence="2" id="KW-1185">Reference proteome</keyword>
<organism evidence="1 2">
    <name type="scientific">Microbacterium ulmi</name>
    <dbReference type="NCBI Taxonomy" id="179095"/>
    <lineage>
        <taxon>Bacteria</taxon>
        <taxon>Bacillati</taxon>
        <taxon>Actinomycetota</taxon>
        <taxon>Actinomycetes</taxon>
        <taxon>Micrococcales</taxon>
        <taxon>Microbacteriaceae</taxon>
        <taxon>Microbacterium</taxon>
    </lineage>
</organism>
<name>A0A7Y2M1E0_9MICO</name>